<evidence type="ECO:0000313" key="3">
    <source>
        <dbReference type="EMBL" id="THU92707.1"/>
    </source>
</evidence>
<sequence length="233" mass="23416">MYYSIFFTPVITLFFTTLVSPPVHAQNAVTIVPFGDGQAEADLSNFLTGDLGIMSVSPEVVPIGTADGGSETTYQYQEVDIVTGSAGTNTVTATGELIASASGFYISFTAPVPTGSGAGFIVAEQCSFVDASTGGCSVEARMMNGESTVTGLTVQPTGAGRPVAILINSSTSPSGSASDSTASSSDSSSSPGPTQTTSDSNGNDSAAESISVNRFSMIGTVAIGVLLGSMKVL</sequence>
<proteinExistence type="predicted"/>
<evidence type="ECO:0000256" key="2">
    <source>
        <dbReference type="SAM" id="SignalP"/>
    </source>
</evidence>
<name>A0A4S8LT59_DENBC</name>
<accession>A0A4S8LT59</accession>
<dbReference type="Proteomes" id="UP000297245">
    <property type="component" value="Unassembled WGS sequence"/>
</dbReference>
<dbReference type="OrthoDB" id="2962003at2759"/>
<organism evidence="3 4">
    <name type="scientific">Dendrothele bispora (strain CBS 962.96)</name>
    <dbReference type="NCBI Taxonomy" id="1314807"/>
    <lineage>
        <taxon>Eukaryota</taxon>
        <taxon>Fungi</taxon>
        <taxon>Dikarya</taxon>
        <taxon>Basidiomycota</taxon>
        <taxon>Agaricomycotina</taxon>
        <taxon>Agaricomycetes</taxon>
        <taxon>Agaricomycetidae</taxon>
        <taxon>Agaricales</taxon>
        <taxon>Agaricales incertae sedis</taxon>
        <taxon>Dendrothele</taxon>
    </lineage>
</organism>
<evidence type="ECO:0000313" key="4">
    <source>
        <dbReference type="Proteomes" id="UP000297245"/>
    </source>
</evidence>
<evidence type="ECO:0000256" key="1">
    <source>
        <dbReference type="SAM" id="MobiDB-lite"/>
    </source>
</evidence>
<feature type="chain" id="PRO_5020636527" evidence="2">
    <location>
        <begin position="26"/>
        <end position="233"/>
    </location>
</feature>
<gene>
    <name evidence="3" type="ORF">K435DRAFT_800265</name>
</gene>
<keyword evidence="4" id="KW-1185">Reference proteome</keyword>
<dbReference type="EMBL" id="ML179270">
    <property type="protein sequence ID" value="THU92707.1"/>
    <property type="molecule type" value="Genomic_DNA"/>
</dbReference>
<keyword evidence="2" id="KW-0732">Signal</keyword>
<reference evidence="3 4" key="1">
    <citation type="journal article" date="2019" name="Nat. Ecol. Evol.">
        <title>Megaphylogeny resolves global patterns of mushroom evolution.</title>
        <authorList>
            <person name="Varga T."/>
            <person name="Krizsan K."/>
            <person name="Foldi C."/>
            <person name="Dima B."/>
            <person name="Sanchez-Garcia M."/>
            <person name="Sanchez-Ramirez S."/>
            <person name="Szollosi G.J."/>
            <person name="Szarkandi J.G."/>
            <person name="Papp V."/>
            <person name="Albert L."/>
            <person name="Andreopoulos W."/>
            <person name="Angelini C."/>
            <person name="Antonin V."/>
            <person name="Barry K.W."/>
            <person name="Bougher N.L."/>
            <person name="Buchanan P."/>
            <person name="Buyck B."/>
            <person name="Bense V."/>
            <person name="Catcheside P."/>
            <person name="Chovatia M."/>
            <person name="Cooper J."/>
            <person name="Damon W."/>
            <person name="Desjardin D."/>
            <person name="Finy P."/>
            <person name="Geml J."/>
            <person name="Haridas S."/>
            <person name="Hughes K."/>
            <person name="Justo A."/>
            <person name="Karasinski D."/>
            <person name="Kautmanova I."/>
            <person name="Kiss B."/>
            <person name="Kocsube S."/>
            <person name="Kotiranta H."/>
            <person name="LaButti K.M."/>
            <person name="Lechner B.E."/>
            <person name="Liimatainen K."/>
            <person name="Lipzen A."/>
            <person name="Lukacs Z."/>
            <person name="Mihaltcheva S."/>
            <person name="Morgado L.N."/>
            <person name="Niskanen T."/>
            <person name="Noordeloos M.E."/>
            <person name="Ohm R.A."/>
            <person name="Ortiz-Santana B."/>
            <person name="Ovrebo C."/>
            <person name="Racz N."/>
            <person name="Riley R."/>
            <person name="Savchenko A."/>
            <person name="Shiryaev A."/>
            <person name="Soop K."/>
            <person name="Spirin V."/>
            <person name="Szebenyi C."/>
            <person name="Tomsovsky M."/>
            <person name="Tulloss R.E."/>
            <person name="Uehling J."/>
            <person name="Grigoriev I.V."/>
            <person name="Vagvolgyi C."/>
            <person name="Papp T."/>
            <person name="Martin F.M."/>
            <person name="Miettinen O."/>
            <person name="Hibbett D.S."/>
            <person name="Nagy L.G."/>
        </authorList>
    </citation>
    <scope>NUCLEOTIDE SEQUENCE [LARGE SCALE GENOMIC DNA]</scope>
    <source>
        <strain evidence="3 4">CBS 962.96</strain>
    </source>
</reference>
<dbReference type="AlphaFoldDB" id="A0A4S8LT59"/>
<feature type="region of interest" description="Disordered" evidence="1">
    <location>
        <begin position="166"/>
        <end position="205"/>
    </location>
</feature>
<feature type="signal peptide" evidence="2">
    <location>
        <begin position="1"/>
        <end position="25"/>
    </location>
</feature>
<protein>
    <submittedName>
        <fullName evidence="3">Uncharacterized protein</fullName>
    </submittedName>
</protein>
<feature type="compositionally biased region" description="Low complexity" evidence="1">
    <location>
        <begin position="169"/>
        <end position="200"/>
    </location>
</feature>